<dbReference type="Pfam" id="PF21031">
    <property type="entry name" value="WDR54"/>
    <property type="match status" value="1"/>
</dbReference>
<reference evidence="2" key="2">
    <citation type="submission" date="2014-07" db="EMBL/GenBank/DDBJ databases">
        <authorList>
            <person name="Hull J."/>
        </authorList>
    </citation>
    <scope>NUCLEOTIDE SEQUENCE</scope>
</reference>
<organism evidence="2">
    <name type="scientific">Lygus hesperus</name>
    <name type="common">Western plant bug</name>
    <dbReference type="NCBI Taxonomy" id="30085"/>
    <lineage>
        <taxon>Eukaryota</taxon>
        <taxon>Metazoa</taxon>
        <taxon>Ecdysozoa</taxon>
        <taxon>Arthropoda</taxon>
        <taxon>Hexapoda</taxon>
        <taxon>Insecta</taxon>
        <taxon>Pterygota</taxon>
        <taxon>Neoptera</taxon>
        <taxon>Paraneoptera</taxon>
        <taxon>Hemiptera</taxon>
        <taxon>Heteroptera</taxon>
        <taxon>Panheteroptera</taxon>
        <taxon>Cimicomorpha</taxon>
        <taxon>Miridae</taxon>
        <taxon>Mirini</taxon>
        <taxon>Lygus</taxon>
    </lineage>
</organism>
<dbReference type="EMBL" id="GBHO01015383">
    <property type="protein sequence ID" value="JAG28221.1"/>
    <property type="molecule type" value="Transcribed_RNA"/>
</dbReference>
<evidence type="ECO:0000259" key="1">
    <source>
        <dbReference type="Pfam" id="PF21031"/>
    </source>
</evidence>
<evidence type="ECO:0000313" key="2">
    <source>
        <dbReference type="EMBL" id="JAG28221.1"/>
    </source>
</evidence>
<dbReference type="InterPro" id="IPR049546">
    <property type="entry name" value="WDR54_beta_prop"/>
</dbReference>
<protein>
    <submittedName>
        <fullName evidence="2">WD repeat-containing protein 54</fullName>
    </submittedName>
</protein>
<feature type="non-terminal residue" evidence="2">
    <location>
        <position position="157"/>
    </location>
</feature>
<dbReference type="AlphaFoldDB" id="A0A0A9Y9B7"/>
<accession>A0A0A9Y9B7</accession>
<name>A0A0A9Y9B7_LYGHE</name>
<sequence>KTLLLVATASAIHNNLSVKMLDPSRIAESVSVIHGGYINVIPMRTVDTTSQYIPCSSEAAQKYAASVMQVMWCYVNFEAVLVVAGSVGLQVFDCDSLELRFSHACRDVPEDREHFARGLAHTPGDYICVGNNSGIVRLFGTAEGGSLMFIDRKQFHG</sequence>
<gene>
    <name evidence="2" type="primary">WDR54</name>
    <name evidence="2" type="ORF">CM83_103668</name>
</gene>
<proteinExistence type="predicted"/>
<feature type="domain" description="WD repeat-containing protein 54 beta-propeller" evidence="1">
    <location>
        <begin position="5"/>
        <end position="144"/>
    </location>
</feature>
<reference evidence="2" key="1">
    <citation type="journal article" date="2014" name="PLoS ONE">
        <title>Transcriptome-Based Identification of ABC Transporters in the Western Tarnished Plant Bug Lygus hesperus.</title>
        <authorList>
            <person name="Hull J.J."/>
            <person name="Chaney K."/>
            <person name="Geib S.M."/>
            <person name="Fabrick J.A."/>
            <person name="Brent C.S."/>
            <person name="Walsh D."/>
            <person name="Lavine L.C."/>
        </authorList>
    </citation>
    <scope>NUCLEOTIDE SEQUENCE</scope>
</reference>
<feature type="non-terminal residue" evidence="2">
    <location>
        <position position="1"/>
    </location>
</feature>